<proteinExistence type="predicted"/>
<dbReference type="SUPFAM" id="SSF53756">
    <property type="entry name" value="UDP-Glycosyltransferase/glycogen phosphorylase"/>
    <property type="match status" value="1"/>
</dbReference>
<dbReference type="Pfam" id="PF04464">
    <property type="entry name" value="Glyphos_transf"/>
    <property type="match status" value="1"/>
</dbReference>
<sequence>MPVTDFTIKGSNIRIPTDQIANDKEQYRYVFLKKDKEKAKSCHDESEGDIPSNYEYFGFFKENYSQKSLKSEKYNDYVVLNENMWLCSYWSVNGELVFRVATPEQYRKKRFEKRNLNFSGTNFVDSFAQIEVQLETTKLDSASELNFYLVERKTKKRLDIDFKIKNSSTVILDFQTFLDELEIVSSRWDTYVDVYQQESHLHGKLGKFSSSEQDKFSRYLSSISGEPNENNFCLVPYFSVKNELAFIWNDIDKIHNEQLEHNIKVTANKVNSSGIEITSKVSKIGVSDFKVSSGMIKLRNKAVFMEYEIPIEVISKSNNEVSVKLKIIPDKYHLLPFFWDVFVVLQVGKEKFPLRVKNPSKSVKRKIMKQIDRNEIDLLDNYMIYPYITSDNSYALCYRERKNYENKVNRFKENVAYFTYRLFRKYFDRKKVWIGYEKEASVAQDNGYQFFNYCYTNNKKKDYYFVIKTNSVDYRDIEHQKDKILKFMSFKYMVYMFAAELMISSESKGHSYDIRIQKGHLRNALQKKRFVFLQHGVTALKRVDYVFSKSKNNAVSLYTATSDFEKDIIKNNFGYDDSEIMLTGFTRWDVLEDKSKEEEKKIFVMPTWRSWMDGIPEEEFIESDYYKQYRKLLESRELNEILEKNDITLHFLLHPKFIAYSDKFTIPGERIQTHQFGEIKINEMLMESNLLITDYSSVSWEFFYMKKPVLFFQFDQNDYNRYQGSYIDLETGLFGDSAANVDELLKYIQYYVDNNFSEKSKYGVLRNKYFKYVDHNNSKRTFDAISKFEKKINND</sequence>
<dbReference type="Gene3D" id="3.40.50.12580">
    <property type="match status" value="1"/>
</dbReference>
<dbReference type="RefSeq" id="WP_056972460.1">
    <property type="nucleotide sequence ID" value="NZ_AZFI01000174.1"/>
</dbReference>
<keyword evidence="2" id="KW-1185">Reference proteome</keyword>
<dbReference type="Proteomes" id="UP000051217">
    <property type="component" value="Unassembled WGS sequence"/>
</dbReference>
<gene>
    <name evidence="1" type="ORF">FC65_GL000696</name>
</gene>
<reference evidence="1 2" key="1">
    <citation type="journal article" date="2015" name="Genome Announc.">
        <title>Expanding the biotechnology potential of lactobacilli through comparative genomics of 213 strains and associated genera.</title>
        <authorList>
            <person name="Sun Z."/>
            <person name="Harris H.M."/>
            <person name="McCann A."/>
            <person name="Guo C."/>
            <person name="Argimon S."/>
            <person name="Zhang W."/>
            <person name="Yang X."/>
            <person name="Jeffery I.B."/>
            <person name="Cooney J.C."/>
            <person name="Kagawa T.F."/>
            <person name="Liu W."/>
            <person name="Song Y."/>
            <person name="Salvetti E."/>
            <person name="Wrobel A."/>
            <person name="Rasinkangas P."/>
            <person name="Parkhill J."/>
            <person name="Rea M.C."/>
            <person name="O'Sullivan O."/>
            <person name="Ritari J."/>
            <person name="Douillard F.P."/>
            <person name="Paul Ross R."/>
            <person name="Yang R."/>
            <person name="Briner A.E."/>
            <person name="Felis G.E."/>
            <person name="de Vos W.M."/>
            <person name="Barrangou R."/>
            <person name="Klaenhammer T.R."/>
            <person name="Caufield P.W."/>
            <person name="Cui Y."/>
            <person name="Zhang H."/>
            <person name="O'Toole P.W."/>
        </authorList>
    </citation>
    <scope>NUCLEOTIDE SEQUENCE [LARGE SCALE GENOMIC DNA]</scope>
    <source>
        <strain evidence="1 2">DSM 15836</strain>
    </source>
</reference>
<protein>
    <submittedName>
        <fullName evidence="1">Minor teichoic acid biosynthesis protein</fullName>
    </submittedName>
</protein>
<comment type="caution">
    <text evidence="1">The sequence shown here is derived from an EMBL/GenBank/DDBJ whole genome shotgun (WGS) entry which is preliminary data.</text>
</comment>
<dbReference type="InterPro" id="IPR007554">
    <property type="entry name" value="Glycerophosphate_synth"/>
</dbReference>
<dbReference type="PANTHER" id="PTHR37316:SF3">
    <property type="entry name" value="TEICHOIC ACID GLYCEROL-PHOSPHATE TRANSFERASE"/>
    <property type="match status" value="1"/>
</dbReference>
<organism evidence="1 2">
    <name type="scientific">Ligilactobacillus acidipiscis DSM 15836</name>
    <dbReference type="NCBI Taxonomy" id="1423716"/>
    <lineage>
        <taxon>Bacteria</taxon>
        <taxon>Bacillati</taxon>
        <taxon>Bacillota</taxon>
        <taxon>Bacilli</taxon>
        <taxon>Lactobacillales</taxon>
        <taxon>Lactobacillaceae</taxon>
        <taxon>Ligilactobacillus</taxon>
    </lineage>
</organism>
<dbReference type="InterPro" id="IPR051612">
    <property type="entry name" value="Teichoic_Acid_Biosynth"/>
</dbReference>
<evidence type="ECO:0000313" key="2">
    <source>
        <dbReference type="Proteomes" id="UP000051217"/>
    </source>
</evidence>
<evidence type="ECO:0000313" key="1">
    <source>
        <dbReference type="EMBL" id="KRM23504.1"/>
    </source>
</evidence>
<dbReference type="PANTHER" id="PTHR37316">
    <property type="entry name" value="TEICHOIC ACID GLYCEROL-PHOSPHATE PRIMASE"/>
    <property type="match status" value="1"/>
</dbReference>
<name>A0ABR5PJ15_9LACO</name>
<accession>A0ABR5PJ15</accession>
<dbReference type="EMBL" id="AZFI01000174">
    <property type="protein sequence ID" value="KRM23504.1"/>
    <property type="molecule type" value="Genomic_DNA"/>
</dbReference>
<dbReference type="InterPro" id="IPR043148">
    <property type="entry name" value="TagF_C"/>
</dbReference>